<name>A0A6J5NV86_9CAUD</name>
<reference evidence="1" key="1">
    <citation type="submission" date="2020-04" db="EMBL/GenBank/DDBJ databases">
        <authorList>
            <person name="Chiriac C."/>
            <person name="Salcher M."/>
            <person name="Ghai R."/>
            <person name="Kavagutti S V."/>
        </authorList>
    </citation>
    <scope>NUCLEOTIDE SEQUENCE</scope>
</reference>
<dbReference type="EMBL" id="LR796736">
    <property type="protein sequence ID" value="CAB4162692.1"/>
    <property type="molecule type" value="Genomic_DNA"/>
</dbReference>
<protein>
    <submittedName>
        <fullName evidence="1">Uncharacterized protein</fullName>
    </submittedName>
</protein>
<proteinExistence type="predicted"/>
<evidence type="ECO:0000313" key="1">
    <source>
        <dbReference type="EMBL" id="CAB4162692.1"/>
    </source>
</evidence>
<gene>
    <name evidence="1" type="ORF">UFOVP785_89</name>
</gene>
<organism evidence="1">
    <name type="scientific">uncultured Caudovirales phage</name>
    <dbReference type="NCBI Taxonomy" id="2100421"/>
    <lineage>
        <taxon>Viruses</taxon>
        <taxon>Duplodnaviria</taxon>
        <taxon>Heunggongvirae</taxon>
        <taxon>Uroviricota</taxon>
        <taxon>Caudoviricetes</taxon>
        <taxon>Peduoviridae</taxon>
        <taxon>Maltschvirus</taxon>
        <taxon>Maltschvirus maltsch</taxon>
    </lineage>
</organism>
<accession>A0A6J5NV86</accession>
<sequence>MQWSKQSFRILMTTTEKMQEGYVSGPWGIHKHEKGWVLTLIPSGMAVRDTPTLAKAKQIAEHMNQAGGWEAVKTSADTTPAQLEAYREIRRMGF</sequence>